<proteinExistence type="predicted"/>
<name>A0A242MNI5_CABSO</name>
<sequence>MIGITNPYAKAVSAYVTGELDGRSASTIVADFASGPCVVKTLRGQFKKAAQFG</sequence>
<comment type="caution">
    <text evidence="1">The sequence shown here is derived from an EMBL/GenBank/DDBJ whole genome shotgun (WGS) entry which is preliminary data.</text>
</comment>
<evidence type="ECO:0000313" key="2">
    <source>
        <dbReference type="Proteomes" id="UP000195221"/>
    </source>
</evidence>
<dbReference type="Proteomes" id="UP000195221">
    <property type="component" value="Unassembled WGS sequence"/>
</dbReference>
<protein>
    <submittedName>
        <fullName evidence="1">Uncharacterized protein</fullName>
    </submittedName>
</protein>
<reference evidence="1 2" key="1">
    <citation type="submission" date="2017-03" db="EMBL/GenBank/DDBJ databases">
        <title>Genome analysis of strain PAMC 26577.</title>
        <authorList>
            <person name="Oh H.-M."/>
            <person name="Yang J.-A."/>
        </authorList>
    </citation>
    <scope>NUCLEOTIDE SEQUENCE [LARGE SCALE GENOMIC DNA]</scope>
    <source>
        <strain evidence="1 2">PAMC 26577</strain>
    </source>
</reference>
<evidence type="ECO:0000313" key="1">
    <source>
        <dbReference type="EMBL" id="OTP72552.1"/>
    </source>
</evidence>
<dbReference type="EMBL" id="NBTZ01000088">
    <property type="protein sequence ID" value="OTP72552.1"/>
    <property type="molecule type" value="Genomic_DNA"/>
</dbReference>
<organism evidence="1 2">
    <name type="scientific">Caballeronia sordidicola</name>
    <name type="common">Burkholderia sordidicola</name>
    <dbReference type="NCBI Taxonomy" id="196367"/>
    <lineage>
        <taxon>Bacteria</taxon>
        <taxon>Pseudomonadati</taxon>
        <taxon>Pseudomonadota</taxon>
        <taxon>Betaproteobacteria</taxon>
        <taxon>Burkholderiales</taxon>
        <taxon>Burkholderiaceae</taxon>
        <taxon>Caballeronia</taxon>
    </lineage>
</organism>
<dbReference type="AlphaFoldDB" id="A0A242MNI5"/>
<gene>
    <name evidence="1" type="ORF">PAMC26577_20805</name>
</gene>
<accession>A0A242MNI5</accession>